<dbReference type="InterPro" id="IPR014710">
    <property type="entry name" value="RmlC-like_jellyroll"/>
</dbReference>
<reference evidence="3" key="1">
    <citation type="journal article" date="2014" name="Front. Microbiol.">
        <title>High frequency of phylogenetically diverse reductive dehalogenase-homologous genes in deep subseafloor sedimentary metagenomes.</title>
        <authorList>
            <person name="Kawai M."/>
            <person name="Futagami T."/>
            <person name="Toyoda A."/>
            <person name="Takaki Y."/>
            <person name="Nishi S."/>
            <person name="Hori S."/>
            <person name="Arai W."/>
            <person name="Tsubouchi T."/>
            <person name="Morono Y."/>
            <person name="Uchiyama I."/>
            <person name="Ito T."/>
            <person name="Fujiyama A."/>
            <person name="Inagaki F."/>
            <person name="Takami H."/>
        </authorList>
    </citation>
    <scope>NUCLEOTIDE SEQUENCE</scope>
    <source>
        <strain evidence="3">Expedition CK06-06</strain>
    </source>
</reference>
<proteinExistence type="predicted"/>
<dbReference type="EMBL" id="BARU01040413">
    <property type="protein sequence ID" value="GAH77637.1"/>
    <property type="molecule type" value="Genomic_DNA"/>
</dbReference>
<protein>
    <recommendedName>
        <fullName evidence="2">Cupin type-2 domain-containing protein</fullName>
    </recommendedName>
</protein>
<dbReference type="PANTHER" id="PTHR35848:SF6">
    <property type="entry name" value="CUPIN TYPE-2 DOMAIN-CONTAINING PROTEIN"/>
    <property type="match status" value="1"/>
</dbReference>
<dbReference type="SUPFAM" id="SSF51182">
    <property type="entry name" value="RmlC-like cupins"/>
    <property type="match status" value="1"/>
</dbReference>
<organism evidence="3">
    <name type="scientific">marine sediment metagenome</name>
    <dbReference type="NCBI Taxonomy" id="412755"/>
    <lineage>
        <taxon>unclassified sequences</taxon>
        <taxon>metagenomes</taxon>
        <taxon>ecological metagenomes</taxon>
    </lineage>
</organism>
<evidence type="ECO:0000259" key="2">
    <source>
        <dbReference type="Pfam" id="PF07883"/>
    </source>
</evidence>
<feature type="domain" description="Cupin type-2" evidence="2">
    <location>
        <begin position="35"/>
        <end position="102"/>
    </location>
</feature>
<name>X1I7E6_9ZZZZ</name>
<dbReference type="PANTHER" id="PTHR35848">
    <property type="entry name" value="OXALATE-BINDING PROTEIN"/>
    <property type="match status" value="1"/>
</dbReference>
<dbReference type="Pfam" id="PF07883">
    <property type="entry name" value="Cupin_2"/>
    <property type="match status" value="1"/>
</dbReference>
<keyword evidence="1" id="KW-0479">Metal-binding</keyword>
<dbReference type="Gene3D" id="2.60.120.10">
    <property type="entry name" value="Jelly Rolls"/>
    <property type="match status" value="1"/>
</dbReference>
<evidence type="ECO:0000313" key="3">
    <source>
        <dbReference type="EMBL" id="GAH77637.1"/>
    </source>
</evidence>
<comment type="caution">
    <text evidence="3">The sequence shown here is derived from an EMBL/GenBank/DDBJ whole genome shotgun (WGS) entry which is preliminary data.</text>
</comment>
<accession>X1I7E6</accession>
<dbReference type="GO" id="GO:0046872">
    <property type="term" value="F:metal ion binding"/>
    <property type="evidence" value="ECO:0007669"/>
    <property type="project" value="UniProtKB-KW"/>
</dbReference>
<dbReference type="InterPro" id="IPR011051">
    <property type="entry name" value="RmlC_Cupin_sf"/>
</dbReference>
<sequence length="112" mass="12225">MSKDMKVCIIDLKNDTEYQKLLSGKPQTCGMQSGRVCLQPGETCGQHSTNQNEEMLVFLSGQGLAIIGENDSFQVGKGKVSYIPPNTTHNIKNTGTEPLVYIYCVTPINGLD</sequence>
<dbReference type="InterPro" id="IPR051610">
    <property type="entry name" value="GPI/OXD"/>
</dbReference>
<dbReference type="AlphaFoldDB" id="X1I7E6"/>
<dbReference type="InterPro" id="IPR013096">
    <property type="entry name" value="Cupin_2"/>
</dbReference>
<gene>
    <name evidence="3" type="ORF">S03H2_62480</name>
</gene>
<evidence type="ECO:0000256" key="1">
    <source>
        <dbReference type="ARBA" id="ARBA00022723"/>
    </source>
</evidence>